<dbReference type="HOGENOM" id="CLU_2852925_0_0_1"/>
<dbReference type="EnsemblPlants" id="LPERR06G11530.1">
    <property type="protein sequence ID" value="LPERR06G11530.1"/>
    <property type="gene ID" value="LPERR06G11530"/>
</dbReference>
<name>A0A0D9WPY0_9ORYZ</name>
<accession>A0A0D9WPY0</accession>
<proteinExistence type="predicted"/>
<organism evidence="1 2">
    <name type="scientific">Leersia perrieri</name>
    <dbReference type="NCBI Taxonomy" id="77586"/>
    <lineage>
        <taxon>Eukaryota</taxon>
        <taxon>Viridiplantae</taxon>
        <taxon>Streptophyta</taxon>
        <taxon>Embryophyta</taxon>
        <taxon>Tracheophyta</taxon>
        <taxon>Spermatophyta</taxon>
        <taxon>Magnoliopsida</taxon>
        <taxon>Liliopsida</taxon>
        <taxon>Poales</taxon>
        <taxon>Poaceae</taxon>
        <taxon>BOP clade</taxon>
        <taxon>Oryzoideae</taxon>
        <taxon>Oryzeae</taxon>
        <taxon>Oryzinae</taxon>
        <taxon>Leersia</taxon>
    </lineage>
</organism>
<evidence type="ECO:0000313" key="1">
    <source>
        <dbReference type="EnsemblPlants" id="LPERR06G11530.1"/>
    </source>
</evidence>
<dbReference type="Proteomes" id="UP000032180">
    <property type="component" value="Chromosome 6"/>
</dbReference>
<dbReference type="AlphaFoldDB" id="A0A0D9WPY0"/>
<sequence>MTAALAELVTVLESIVPKYTSQMKETATTGFRTGTTHILTCFKATYPELDLENTLHHGEVNSGHL</sequence>
<protein>
    <submittedName>
        <fullName evidence="1">Uncharacterized protein</fullName>
    </submittedName>
</protein>
<reference evidence="1" key="3">
    <citation type="submission" date="2015-04" db="UniProtKB">
        <authorList>
            <consortium name="EnsemblPlants"/>
        </authorList>
    </citation>
    <scope>IDENTIFICATION</scope>
</reference>
<reference evidence="1 2" key="1">
    <citation type="submission" date="2012-08" db="EMBL/GenBank/DDBJ databases">
        <title>Oryza genome evolution.</title>
        <authorList>
            <person name="Wing R.A."/>
        </authorList>
    </citation>
    <scope>NUCLEOTIDE SEQUENCE</scope>
</reference>
<dbReference type="Gramene" id="LPERR06G11530.1">
    <property type="protein sequence ID" value="LPERR06G11530.1"/>
    <property type="gene ID" value="LPERR06G11530"/>
</dbReference>
<keyword evidence="2" id="KW-1185">Reference proteome</keyword>
<evidence type="ECO:0000313" key="2">
    <source>
        <dbReference type="Proteomes" id="UP000032180"/>
    </source>
</evidence>
<reference evidence="2" key="2">
    <citation type="submission" date="2013-12" db="EMBL/GenBank/DDBJ databases">
        <authorList>
            <person name="Yu Y."/>
            <person name="Lee S."/>
            <person name="de Baynast K."/>
            <person name="Wissotski M."/>
            <person name="Liu L."/>
            <person name="Talag J."/>
            <person name="Goicoechea J."/>
            <person name="Angelova A."/>
            <person name="Jetty R."/>
            <person name="Kudrna D."/>
            <person name="Golser W."/>
            <person name="Rivera L."/>
            <person name="Zhang J."/>
            <person name="Wing R."/>
        </authorList>
    </citation>
    <scope>NUCLEOTIDE SEQUENCE</scope>
</reference>